<dbReference type="InterPro" id="IPR036884">
    <property type="entry name" value="2Fe-2S-bd_dom_sf"/>
</dbReference>
<dbReference type="CDD" id="cd00207">
    <property type="entry name" value="fer2"/>
    <property type="match status" value="1"/>
</dbReference>
<dbReference type="EMBL" id="WJBB01000004">
    <property type="protein sequence ID" value="MBC3796376.1"/>
    <property type="molecule type" value="Genomic_DNA"/>
</dbReference>
<evidence type="ECO:0000259" key="6">
    <source>
        <dbReference type="PROSITE" id="PS51085"/>
    </source>
</evidence>
<gene>
    <name evidence="8" type="ORF">GH807_04835</name>
</gene>
<dbReference type="InterPro" id="IPR012675">
    <property type="entry name" value="Beta-grasp_dom_sf"/>
</dbReference>
<dbReference type="PANTHER" id="PTHR45444">
    <property type="entry name" value="XANTHINE DEHYDROGENASE"/>
    <property type="match status" value="1"/>
</dbReference>
<feature type="domain" description="2Fe-2S ferredoxin-type" evidence="6">
    <location>
        <begin position="30"/>
        <end position="114"/>
    </location>
</feature>
<proteinExistence type="predicted"/>
<dbReference type="Pfam" id="PF00111">
    <property type="entry name" value="Fer2"/>
    <property type="match status" value="1"/>
</dbReference>
<dbReference type="InterPro" id="IPR005107">
    <property type="entry name" value="CO_DH_flav_C"/>
</dbReference>
<sequence>MSGDESGTSRCFRPFGVLNGTKGLGANMKKIIHFFLNGKLKEIEIKAETTVLELLRNNFELNGIKEGCGEGDCGACTVVIGEVRAGKIHYKAVAGCLYLAAKLEGRHLITIEGMAENDKLHPIQEAILNAHATQCGFCTPGVSLSILALYLEKSNPTKAEFQRYLEGNLCRCTGYASIRKVPDYLAELSIAAENIRLGYLAETEAKQLSFDSEDIFIDDGNNAYYSPVSEEHLEAFLDSHQELIKEKNFCYLNGGSDVVVGIKKRNQHYRLLLDLSRIATLQMICYYNGKDIAENNTLETKNHENRDRNNNRTKISTFANNEQEAKILIIGGGVSLSRIIDETTSVFPEFAAVVQKMCSEQVRSSATVAGNIVNASPVADTVPLLMVVEARITLKGLEGERNVALRDFFHGYKKTENKETEWISFITIPLGDGDFINFEKVSKRKEVDISAVNSAIALKVEKGIIIKAHIACGGVGETTLYMPKTSRHLEGKEMKEVTFLGAFEVISTEATPIGDVRSSAEYRQAMMQNLLMKHYLAYQKSQEATLYEK</sequence>
<dbReference type="InterPro" id="IPR016208">
    <property type="entry name" value="Ald_Oxase/xanthine_DH-like"/>
</dbReference>
<dbReference type="InterPro" id="IPR016169">
    <property type="entry name" value="FAD-bd_PCMH_sub2"/>
</dbReference>
<dbReference type="Pfam" id="PF01799">
    <property type="entry name" value="Fer2_2"/>
    <property type="match status" value="1"/>
</dbReference>
<dbReference type="InterPro" id="IPR001041">
    <property type="entry name" value="2Fe-2S_ferredoxin-type"/>
</dbReference>
<dbReference type="PIRSF" id="PIRSF036557">
    <property type="entry name" value="XdhA_RC"/>
    <property type="match status" value="1"/>
</dbReference>
<keyword evidence="9" id="KW-1185">Reference proteome</keyword>
<dbReference type="Proteomes" id="UP000653358">
    <property type="component" value="Unassembled WGS sequence"/>
</dbReference>
<evidence type="ECO:0000256" key="5">
    <source>
        <dbReference type="ARBA" id="ARBA00023004"/>
    </source>
</evidence>
<evidence type="ECO:0000313" key="8">
    <source>
        <dbReference type="EMBL" id="MBC3796376.1"/>
    </source>
</evidence>
<reference evidence="8 9" key="1">
    <citation type="journal article" date="2020" name="mSystems">
        <title>Defining Genomic and Predicted Metabolic Features of the Acetobacterium Genus.</title>
        <authorList>
            <person name="Ross D.E."/>
            <person name="Marshall C.W."/>
            <person name="Gulliver D."/>
            <person name="May H.D."/>
            <person name="Norman R.S."/>
        </authorList>
    </citation>
    <scope>NUCLEOTIDE SEQUENCE [LARGE SCALE GENOMIC DNA]</scope>
    <source>
        <strain evidence="8 9">DSM 9173</strain>
    </source>
</reference>
<keyword evidence="4" id="KW-0560">Oxidoreductase</keyword>
<evidence type="ECO:0000313" key="9">
    <source>
        <dbReference type="Proteomes" id="UP000653358"/>
    </source>
</evidence>
<dbReference type="PROSITE" id="PS51085">
    <property type="entry name" value="2FE2S_FER_2"/>
    <property type="match status" value="1"/>
</dbReference>
<keyword evidence="3" id="KW-0274">FAD</keyword>
<dbReference type="Gene3D" id="3.10.20.30">
    <property type="match status" value="1"/>
</dbReference>
<dbReference type="PROSITE" id="PS00197">
    <property type="entry name" value="2FE2S_FER_1"/>
    <property type="match status" value="1"/>
</dbReference>
<dbReference type="Gene3D" id="3.30.390.50">
    <property type="entry name" value="CO dehydrogenase flavoprotein, C-terminal domain"/>
    <property type="match status" value="1"/>
</dbReference>
<accession>A0ABR6WJD7</accession>
<dbReference type="InterPro" id="IPR006058">
    <property type="entry name" value="2Fe2S_fd_BS"/>
</dbReference>
<dbReference type="Gene3D" id="1.10.150.120">
    <property type="entry name" value="[2Fe-2S]-binding domain"/>
    <property type="match status" value="1"/>
</dbReference>
<dbReference type="InterPro" id="IPR016166">
    <property type="entry name" value="FAD-bd_PCMH"/>
</dbReference>
<keyword evidence="2" id="KW-0479">Metal-binding</keyword>
<evidence type="ECO:0000256" key="4">
    <source>
        <dbReference type="ARBA" id="ARBA00023002"/>
    </source>
</evidence>
<dbReference type="SUPFAM" id="SSF54292">
    <property type="entry name" value="2Fe-2S ferredoxin-like"/>
    <property type="match status" value="1"/>
</dbReference>
<dbReference type="PROSITE" id="PS51387">
    <property type="entry name" value="FAD_PCMH"/>
    <property type="match status" value="1"/>
</dbReference>
<dbReference type="Pfam" id="PF00941">
    <property type="entry name" value="FAD_binding_5"/>
    <property type="match status" value="1"/>
</dbReference>
<dbReference type="SUPFAM" id="SSF56176">
    <property type="entry name" value="FAD-binding/transporter-associated domain-like"/>
    <property type="match status" value="1"/>
</dbReference>
<evidence type="ECO:0000256" key="1">
    <source>
        <dbReference type="ARBA" id="ARBA00022630"/>
    </source>
</evidence>
<keyword evidence="5" id="KW-0408">Iron</keyword>
<protein>
    <submittedName>
        <fullName evidence="8">2Fe-2S iron-sulfur cluster binding domain-containing protein</fullName>
    </submittedName>
</protein>
<dbReference type="PANTHER" id="PTHR45444:SF3">
    <property type="entry name" value="XANTHINE DEHYDROGENASE"/>
    <property type="match status" value="1"/>
</dbReference>
<dbReference type="InterPro" id="IPR036010">
    <property type="entry name" value="2Fe-2S_ferredoxin-like_sf"/>
</dbReference>
<evidence type="ECO:0000256" key="2">
    <source>
        <dbReference type="ARBA" id="ARBA00022723"/>
    </source>
</evidence>
<organism evidence="8 9">
    <name type="scientific">Acetobacterium tundrae</name>
    <dbReference type="NCBI Taxonomy" id="132932"/>
    <lineage>
        <taxon>Bacteria</taxon>
        <taxon>Bacillati</taxon>
        <taxon>Bacillota</taxon>
        <taxon>Clostridia</taxon>
        <taxon>Eubacteriales</taxon>
        <taxon>Eubacteriaceae</taxon>
        <taxon>Acetobacterium</taxon>
    </lineage>
</organism>
<dbReference type="InterPro" id="IPR012175">
    <property type="entry name" value="Xanth_DH_ssu_bac"/>
</dbReference>
<evidence type="ECO:0000256" key="3">
    <source>
        <dbReference type="ARBA" id="ARBA00022827"/>
    </source>
</evidence>
<dbReference type="SUPFAM" id="SSF55447">
    <property type="entry name" value="CO dehydrogenase flavoprotein C-terminal domain-like"/>
    <property type="match status" value="1"/>
</dbReference>
<keyword evidence="1" id="KW-0285">Flavoprotein</keyword>
<dbReference type="InterPro" id="IPR036318">
    <property type="entry name" value="FAD-bd_PCMH-like_sf"/>
</dbReference>
<dbReference type="InterPro" id="IPR036683">
    <property type="entry name" value="CO_DH_flav_C_dom_sf"/>
</dbReference>
<dbReference type="SUPFAM" id="SSF47741">
    <property type="entry name" value="CO dehydrogenase ISP C-domain like"/>
    <property type="match status" value="1"/>
</dbReference>
<name>A0ABR6WJD7_9FIRM</name>
<dbReference type="InterPro" id="IPR002888">
    <property type="entry name" value="2Fe-2S-bd"/>
</dbReference>
<feature type="domain" description="FAD-binding PCMH-type" evidence="7">
    <location>
        <begin position="217"/>
        <end position="433"/>
    </location>
</feature>
<dbReference type="Pfam" id="PF03450">
    <property type="entry name" value="CO_deh_flav_C"/>
    <property type="match status" value="1"/>
</dbReference>
<comment type="caution">
    <text evidence="8">The sequence shown here is derived from an EMBL/GenBank/DDBJ whole genome shotgun (WGS) entry which is preliminary data.</text>
</comment>
<dbReference type="SMART" id="SM01092">
    <property type="entry name" value="CO_deh_flav_C"/>
    <property type="match status" value="1"/>
</dbReference>
<dbReference type="Gene3D" id="3.30.465.10">
    <property type="match status" value="1"/>
</dbReference>
<dbReference type="InterPro" id="IPR002346">
    <property type="entry name" value="Mopterin_DH_FAD-bd"/>
</dbReference>
<evidence type="ECO:0000259" key="7">
    <source>
        <dbReference type="PROSITE" id="PS51387"/>
    </source>
</evidence>